<feature type="transmembrane region" description="Helical" evidence="6">
    <location>
        <begin position="426"/>
        <end position="444"/>
    </location>
</feature>
<dbReference type="STRING" id="997884.HMPREF1068_03586"/>
<feature type="transmembrane region" description="Helical" evidence="6">
    <location>
        <begin position="393"/>
        <end position="414"/>
    </location>
</feature>
<dbReference type="PANTHER" id="PTHR30250:SF26">
    <property type="entry name" value="PSMA PROTEIN"/>
    <property type="match status" value="1"/>
</dbReference>
<evidence type="ECO:0000256" key="2">
    <source>
        <dbReference type="ARBA" id="ARBA00022475"/>
    </source>
</evidence>
<dbReference type="GO" id="GO:0005886">
    <property type="term" value="C:plasma membrane"/>
    <property type="evidence" value="ECO:0007669"/>
    <property type="project" value="UniProtKB-SubCell"/>
</dbReference>
<feature type="transmembrane region" description="Helical" evidence="6">
    <location>
        <begin position="146"/>
        <end position="168"/>
    </location>
</feature>
<feature type="transmembrane region" description="Helical" evidence="6">
    <location>
        <begin position="120"/>
        <end position="139"/>
    </location>
</feature>
<dbReference type="PANTHER" id="PTHR30250">
    <property type="entry name" value="PST FAMILY PREDICTED COLANIC ACID TRANSPORTER"/>
    <property type="match status" value="1"/>
</dbReference>
<evidence type="ECO:0000313" key="7">
    <source>
        <dbReference type="EMBL" id="EIY46119.1"/>
    </source>
</evidence>
<feature type="transmembrane region" description="Helical" evidence="6">
    <location>
        <begin position="366"/>
        <end position="387"/>
    </location>
</feature>
<evidence type="ECO:0000256" key="4">
    <source>
        <dbReference type="ARBA" id="ARBA00022989"/>
    </source>
</evidence>
<keyword evidence="2" id="KW-1003">Cell membrane</keyword>
<dbReference type="InterPro" id="IPR050833">
    <property type="entry name" value="Poly_Biosynth_Transport"/>
</dbReference>
<evidence type="ECO:0000313" key="8">
    <source>
        <dbReference type="Proteomes" id="UP000003089"/>
    </source>
</evidence>
<feature type="transmembrane region" description="Helical" evidence="6">
    <location>
        <begin position="212"/>
        <end position="233"/>
    </location>
</feature>
<dbReference type="HOGENOM" id="CLU_040798_1_0_10"/>
<proteinExistence type="predicted"/>
<comment type="subcellular location">
    <subcellularLocation>
        <location evidence="1">Cell membrane</location>
        <topology evidence="1">Multi-pass membrane protein</topology>
    </subcellularLocation>
</comment>
<dbReference type="AlphaFoldDB" id="I9GHF2"/>
<gene>
    <name evidence="7" type="ORF">HMPREF1068_03586</name>
</gene>
<dbReference type="eggNOG" id="COG2244">
    <property type="taxonomic scope" value="Bacteria"/>
</dbReference>
<feature type="transmembrane region" description="Helical" evidence="6">
    <location>
        <begin position="330"/>
        <end position="354"/>
    </location>
</feature>
<reference evidence="7 8" key="1">
    <citation type="submission" date="2012-02" db="EMBL/GenBank/DDBJ databases">
        <title>The Genome Sequence of Bacteroides nordii CL02T12C05.</title>
        <authorList>
            <consortium name="The Broad Institute Genome Sequencing Platform"/>
            <person name="Earl A."/>
            <person name="Ward D."/>
            <person name="Feldgarden M."/>
            <person name="Gevers D."/>
            <person name="Zitomersky N.L."/>
            <person name="Coyne M.J."/>
            <person name="Comstock L.E."/>
            <person name="Young S.K."/>
            <person name="Zeng Q."/>
            <person name="Gargeya S."/>
            <person name="Fitzgerald M."/>
            <person name="Haas B."/>
            <person name="Abouelleil A."/>
            <person name="Alvarado L."/>
            <person name="Arachchi H.M."/>
            <person name="Berlin A."/>
            <person name="Chapman S.B."/>
            <person name="Gearin G."/>
            <person name="Goldberg J."/>
            <person name="Griggs A."/>
            <person name="Gujja S."/>
            <person name="Hansen M."/>
            <person name="Heiman D."/>
            <person name="Howarth C."/>
            <person name="Larimer J."/>
            <person name="Lui A."/>
            <person name="MacDonald P.J.P."/>
            <person name="McCowen C."/>
            <person name="Montmayeur A."/>
            <person name="Murphy C."/>
            <person name="Neiman D."/>
            <person name="Pearson M."/>
            <person name="Priest M."/>
            <person name="Roberts A."/>
            <person name="Saif S."/>
            <person name="Shea T."/>
            <person name="Sisk P."/>
            <person name="Stolte C."/>
            <person name="Sykes S."/>
            <person name="Wortman J."/>
            <person name="Nusbaum C."/>
            <person name="Birren B."/>
        </authorList>
    </citation>
    <scope>NUCLEOTIDE SEQUENCE [LARGE SCALE GENOMIC DNA]</scope>
    <source>
        <strain evidence="7 8">CL02T12C05</strain>
    </source>
</reference>
<comment type="caution">
    <text evidence="7">The sequence shown here is derived from an EMBL/GenBank/DDBJ whole genome shotgun (WGS) entry which is preliminary data.</text>
</comment>
<dbReference type="Proteomes" id="UP000003089">
    <property type="component" value="Unassembled WGS sequence"/>
</dbReference>
<feature type="transmembrane region" description="Helical" evidence="6">
    <location>
        <begin position="73"/>
        <end position="100"/>
    </location>
</feature>
<feature type="transmembrane region" description="Helical" evidence="6">
    <location>
        <begin position="450"/>
        <end position="473"/>
    </location>
</feature>
<feature type="transmembrane region" description="Helical" evidence="6">
    <location>
        <begin position="30"/>
        <end position="52"/>
    </location>
</feature>
<feature type="transmembrane region" description="Helical" evidence="6">
    <location>
        <begin position="239"/>
        <end position="256"/>
    </location>
</feature>
<keyword evidence="5 6" id="KW-0472">Membrane</keyword>
<dbReference type="EMBL" id="AGXS01000024">
    <property type="protein sequence ID" value="EIY46119.1"/>
    <property type="molecule type" value="Genomic_DNA"/>
</dbReference>
<evidence type="ECO:0008006" key="9">
    <source>
        <dbReference type="Google" id="ProtNLM"/>
    </source>
</evidence>
<evidence type="ECO:0000256" key="6">
    <source>
        <dbReference type="SAM" id="Phobius"/>
    </source>
</evidence>
<evidence type="ECO:0000256" key="3">
    <source>
        <dbReference type="ARBA" id="ARBA00022692"/>
    </source>
</evidence>
<dbReference type="RefSeq" id="WP_007486838.1">
    <property type="nucleotide sequence ID" value="NZ_JH724315.1"/>
</dbReference>
<keyword evidence="8" id="KW-1185">Reference proteome</keyword>
<protein>
    <recommendedName>
        <fullName evidence="9">Polysaccharide biosynthesis protein C-terminal domain-containing protein</fullName>
    </recommendedName>
</protein>
<evidence type="ECO:0000256" key="5">
    <source>
        <dbReference type="ARBA" id="ARBA00023136"/>
    </source>
</evidence>
<accession>I9GHF2</accession>
<keyword evidence="3 6" id="KW-0812">Transmembrane</keyword>
<keyword evidence="4 6" id="KW-1133">Transmembrane helix</keyword>
<feature type="transmembrane region" description="Helical" evidence="6">
    <location>
        <begin position="302"/>
        <end position="324"/>
    </location>
</feature>
<feature type="transmembrane region" description="Helical" evidence="6">
    <location>
        <begin position="174"/>
        <end position="196"/>
    </location>
</feature>
<evidence type="ECO:0000256" key="1">
    <source>
        <dbReference type="ARBA" id="ARBA00004651"/>
    </source>
</evidence>
<dbReference type="PATRIC" id="fig|997884.3.peg.3675"/>
<organism evidence="7 8">
    <name type="scientific">Bacteroides nordii CL02T12C05</name>
    <dbReference type="NCBI Taxonomy" id="997884"/>
    <lineage>
        <taxon>Bacteria</taxon>
        <taxon>Pseudomonadati</taxon>
        <taxon>Bacteroidota</taxon>
        <taxon>Bacteroidia</taxon>
        <taxon>Bacteroidales</taxon>
        <taxon>Bacteroidaceae</taxon>
        <taxon>Bacteroides</taxon>
    </lineage>
</organism>
<sequence>MMLYIRMLLTMGVSLYTSRVVLNTLGIEDFGIYNVVAGVVVLFSFLNGALTQATQRFLTYELGKQNLLKFKQVFSISLLVYWGLSLIIIILGESIGLWFLNTQLNIAEERMVAANWTYQFTLVTFFLNMMCTPYNAAIVAHEKMSFYAYISIVEVILKLLIVYLLMWVNFDKLISYSILTSVVSFVVLLLYVYFCLNQFSACRFFYYWNKKLFYKLVSFSGWSIFGSLSVVATNQGVNMLLNIFFGVVVNAAMGVTNQISNAVNQFVLNFQVAFNPQITKSYASGDKPYLESLIFRSAKISYLLLFLISLPILIKTEAILQIWLGSIPQYTVLFCRFTIISLLIDTLSGPLWMIIQAKGKIRNYQLIISSIFWLNLISSFILFSLGYSPVFALIVRCVVSVVLLFTRLILFVSMFNFPSKLFCRKVILNVVCITFVVIPFPLLIGKYTDGMISLILTIIVSFLFTILFSYLLGLNAEEKKKVKIYILNRINK</sequence>
<name>I9GHF2_9BACE</name>